<organism evidence="1 2">
    <name type="scientific">Characodon lateralis</name>
    <dbReference type="NCBI Taxonomy" id="208331"/>
    <lineage>
        <taxon>Eukaryota</taxon>
        <taxon>Metazoa</taxon>
        <taxon>Chordata</taxon>
        <taxon>Craniata</taxon>
        <taxon>Vertebrata</taxon>
        <taxon>Euteleostomi</taxon>
        <taxon>Actinopterygii</taxon>
        <taxon>Neopterygii</taxon>
        <taxon>Teleostei</taxon>
        <taxon>Neoteleostei</taxon>
        <taxon>Acanthomorphata</taxon>
        <taxon>Ovalentaria</taxon>
        <taxon>Atherinomorphae</taxon>
        <taxon>Cyprinodontiformes</taxon>
        <taxon>Goodeidae</taxon>
        <taxon>Characodon</taxon>
    </lineage>
</organism>
<evidence type="ECO:0000313" key="1">
    <source>
        <dbReference type="EMBL" id="MED6289254.1"/>
    </source>
</evidence>
<feature type="non-terminal residue" evidence="1">
    <location>
        <position position="1"/>
    </location>
</feature>
<keyword evidence="2" id="KW-1185">Reference proteome</keyword>
<dbReference type="EMBL" id="JAHUTJ010065609">
    <property type="protein sequence ID" value="MED6289254.1"/>
    <property type="molecule type" value="Genomic_DNA"/>
</dbReference>
<name>A0ABU7ESZ7_9TELE</name>
<reference evidence="1 2" key="1">
    <citation type="submission" date="2021-06" db="EMBL/GenBank/DDBJ databases">
        <authorList>
            <person name="Palmer J.M."/>
        </authorList>
    </citation>
    <scope>NUCLEOTIDE SEQUENCE [LARGE SCALE GENOMIC DNA]</scope>
    <source>
        <strain evidence="1 2">CL_MEX2019</strain>
        <tissue evidence="1">Muscle</tissue>
    </source>
</reference>
<proteinExistence type="predicted"/>
<gene>
    <name evidence="1" type="ORF">CHARACLAT_000886</name>
</gene>
<protein>
    <submittedName>
        <fullName evidence="1">Uncharacterized protein</fullName>
    </submittedName>
</protein>
<comment type="caution">
    <text evidence="1">The sequence shown here is derived from an EMBL/GenBank/DDBJ whole genome shotgun (WGS) entry which is preliminary data.</text>
</comment>
<evidence type="ECO:0000313" key="2">
    <source>
        <dbReference type="Proteomes" id="UP001352852"/>
    </source>
</evidence>
<accession>A0ABU7ESZ7</accession>
<sequence length="65" mass="7199">PMRWLKIQESYLLQAQGVATIQALPLSPPSSKCFSGNAACRHLSLCPPFSLILWRSVTSCTIFFS</sequence>
<dbReference type="Proteomes" id="UP001352852">
    <property type="component" value="Unassembled WGS sequence"/>
</dbReference>